<evidence type="ECO:0000259" key="1">
    <source>
        <dbReference type="PROSITE" id="PS50011"/>
    </source>
</evidence>
<dbReference type="SUPFAM" id="SSF56112">
    <property type="entry name" value="Protein kinase-like (PK-like)"/>
    <property type="match status" value="1"/>
</dbReference>
<dbReference type="InterPro" id="IPR011009">
    <property type="entry name" value="Kinase-like_dom_sf"/>
</dbReference>
<proteinExistence type="predicted"/>
<sequence>MNSVEETFNFENIEIIKRISLKELQKIYKARSKINNNTKYFIISTADALEHYSFEMIIDLYHMVNIMTKLNYPSILKFIGFSKTNFKNKQKPTIVTEYSKYIIDVDFSNNPLIVIYGIASAISYLHSHGILHRNLGIEHIYLDKLFHPKLTGFDYSVDISANLASNQPIKFSVLKFNY</sequence>
<evidence type="ECO:0000313" key="3">
    <source>
        <dbReference type="Proteomes" id="UP001470230"/>
    </source>
</evidence>
<dbReference type="InterPro" id="IPR000719">
    <property type="entry name" value="Prot_kinase_dom"/>
</dbReference>
<dbReference type="InterPro" id="IPR001245">
    <property type="entry name" value="Ser-Thr/Tyr_kinase_cat_dom"/>
</dbReference>
<feature type="domain" description="Protein kinase" evidence="1">
    <location>
        <begin position="13"/>
        <end position="178"/>
    </location>
</feature>
<dbReference type="PROSITE" id="PS50011">
    <property type="entry name" value="PROTEIN_KINASE_DOM"/>
    <property type="match status" value="1"/>
</dbReference>
<dbReference type="Gene3D" id="1.10.510.10">
    <property type="entry name" value="Transferase(Phosphotransferase) domain 1"/>
    <property type="match status" value="1"/>
</dbReference>
<keyword evidence="3" id="KW-1185">Reference proteome</keyword>
<accession>A0ABR2GP71</accession>
<organism evidence="2 3">
    <name type="scientific">Tritrichomonas musculus</name>
    <dbReference type="NCBI Taxonomy" id="1915356"/>
    <lineage>
        <taxon>Eukaryota</taxon>
        <taxon>Metamonada</taxon>
        <taxon>Parabasalia</taxon>
        <taxon>Tritrichomonadida</taxon>
        <taxon>Tritrichomonadidae</taxon>
        <taxon>Tritrichomonas</taxon>
    </lineage>
</organism>
<dbReference type="Pfam" id="PF07714">
    <property type="entry name" value="PK_Tyr_Ser-Thr"/>
    <property type="match status" value="1"/>
</dbReference>
<name>A0ABR2GP71_9EUKA</name>
<gene>
    <name evidence="2" type="ORF">M9Y10_040559</name>
</gene>
<dbReference type="Proteomes" id="UP001470230">
    <property type="component" value="Unassembled WGS sequence"/>
</dbReference>
<evidence type="ECO:0000313" key="2">
    <source>
        <dbReference type="EMBL" id="KAK8835740.1"/>
    </source>
</evidence>
<comment type="caution">
    <text evidence="2">The sequence shown here is derived from an EMBL/GenBank/DDBJ whole genome shotgun (WGS) entry which is preliminary data.</text>
</comment>
<reference evidence="2 3" key="1">
    <citation type="submission" date="2024-04" db="EMBL/GenBank/DDBJ databases">
        <title>Tritrichomonas musculus Genome.</title>
        <authorList>
            <person name="Alves-Ferreira E."/>
            <person name="Grigg M."/>
            <person name="Lorenzi H."/>
            <person name="Galac M."/>
        </authorList>
    </citation>
    <scope>NUCLEOTIDE SEQUENCE [LARGE SCALE GENOMIC DNA]</scope>
    <source>
        <strain evidence="2 3">EAF2021</strain>
    </source>
</reference>
<protein>
    <recommendedName>
        <fullName evidence="1">Protein kinase domain-containing protein</fullName>
    </recommendedName>
</protein>
<dbReference type="EMBL" id="JAPFFF010000075">
    <property type="protein sequence ID" value="KAK8835740.1"/>
    <property type="molecule type" value="Genomic_DNA"/>
</dbReference>